<dbReference type="Proteomes" id="UP001324380">
    <property type="component" value="Chromosome"/>
</dbReference>
<name>A0ABZ0TPF8_9SPHI</name>
<evidence type="ECO:0000313" key="3">
    <source>
        <dbReference type="Proteomes" id="UP001324380"/>
    </source>
</evidence>
<reference evidence="2 3" key="1">
    <citation type="submission" date="2023-11" db="EMBL/GenBank/DDBJ databases">
        <title>Analysis of the Genomes of Mucilaginibacter gossypii cycad 4 and M. sabulilitoris SNA2: microbes with the potential for plant growth promotion.</title>
        <authorList>
            <person name="Hirsch A.M."/>
            <person name="Humm E."/>
            <person name="Rubbi M."/>
            <person name="Del Vecchio G."/>
            <person name="Ha S.M."/>
            <person name="Pellegrini M."/>
            <person name="Gunsalus R.P."/>
        </authorList>
    </citation>
    <scope>NUCLEOTIDE SEQUENCE [LARGE SCALE GENOMIC DNA]</scope>
    <source>
        <strain evidence="2 3">SNA2</strain>
    </source>
</reference>
<proteinExistence type="predicted"/>
<feature type="signal peptide" evidence="1">
    <location>
        <begin position="1"/>
        <end position="23"/>
    </location>
</feature>
<keyword evidence="3" id="KW-1185">Reference proteome</keyword>
<organism evidence="2 3">
    <name type="scientific">Mucilaginibacter sabulilitoris</name>
    <dbReference type="NCBI Taxonomy" id="1173583"/>
    <lineage>
        <taxon>Bacteria</taxon>
        <taxon>Pseudomonadati</taxon>
        <taxon>Bacteroidota</taxon>
        <taxon>Sphingobacteriia</taxon>
        <taxon>Sphingobacteriales</taxon>
        <taxon>Sphingobacteriaceae</taxon>
        <taxon>Mucilaginibacter</taxon>
    </lineage>
</organism>
<protein>
    <recommendedName>
        <fullName evidence="4">DUF3300 domain-containing protein</fullName>
    </recommendedName>
</protein>
<dbReference type="RefSeq" id="WP_321564139.1">
    <property type="nucleotide sequence ID" value="NZ_CP139558.1"/>
</dbReference>
<feature type="chain" id="PRO_5047274597" description="DUF3300 domain-containing protein" evidence="1">
    <location>
        <begin position="24"/>
        <end position="150"/>
    </location>
</feature>
<evidence type="ECO:0000256" key="1">
    <source>
        <dbReference type="SAM" id="SignalP"/>
    </source>
</evidence>
<keyword evidence="1" id="KW-0732">Signal</keyword>
<evidence type="ECO:0000313" key="2">
    <source>
        <dbReference type="EMBL" id="WPU95027.1"/>
    </source>
</evidence>
<accession>A0ABZ0TPF8</accession>
<gene>
    <name evidence="2" type="ORF">SNE25_05755</name>
</gene>
<evidence type="ECO:0008006" key="4">
    <source>
        <dbReference type="Google" id="ProtNLM"/>
    </source>
</evidence>
<sequence length="150" mass="17198">MQRKIIIMAGLLFGSLYSGIVKAQQAGLLPDQNPRYMESQVKYARVADTLNSLHGTTVQNTYKAYDWYEARQERRRQNREWRHQERMNGYYDYSPGWGLYGYGSYYPSVSLGYNWGRGYGNRWGGYGGNWGGGYRGGWGGRTSIGVGFGW</sequence>
<dbReference type="EMBL" id="CP139558">
    <property type="protein sequence ID" value="WPU95027.1"/>
    <property type="molecule type" value="Genomic_DNA"/>
</dbReference>